<reference evidence="1" key="1">
    <citation type="submission" date="2020-04" db="EMBL/GenBank/DDBJ databases">
        <authorList>
            <person name="Chiriac C."/>
            <person name="Salcher M."/>
            <person name="Ghai R."/>
            <person name="Kavagutti S V."/>
        </authorList>
    </citation>
    <scope>NUCLEOTIDE SEQUENCE</scope>
</reference>
<accession>A0A6J5LQM1</accession>
<sequence>MPITSTNPIEVDGIEYPYFMVNLAISPLVKPTDIGASVAMRLTPYRLLEDGSSVSLPDNSIPITYMDVFESGDTDAINAAISIMGALQTFINDKNL</sequence>
<gene>
    <name evidence="1" type="ORF">UFOVP299_9</name>
</gene>
<protein>
    <submittedName>
        <fullName evidence="1">Uncharacterized protein</fullName>
    </submittedName>
</protein>
<name>A0A6J5LQM1_9CAUD</name>
<evidence type="ECO:0000313" key="1">
    <source>
        <dbReference type="EMBL" id="CAB4136072.1"/>
    </source>
</evidence>
<proteinExistence type="predicted"/>
<organism evidence="1">
    <name type="scientific">uncultured Caudovirales phage</name>
    <dbReference type="NCBI Taxonomy" id="2100421"/>
    <lineage>
        <taxon>Viruses</taxon>
        <taxon>Duplodnaviria</taxon>
        <taxon>Heunggongvirae</taxon>
        <taxon>Uroviricota</taxon>
        <taxon>Caudoviricetes</taxon>
        <taxon>Peduoviridae</taxon>
        <taxon>Maltschvirus</taxon>
        <taxon>Maltschvirus maltsch</taxon>
    </lineage>
</organism>
<dbReference type="EMBL" id="LR796313">
    <property type="protein sequence ID" value="CAB4136072.1"/>
    <property type="molecule type" value="Genomic_DNA"/>
</dbReference>